<reference evidence="2" key="1">
    <citation type="submission" date="2018-04" db="EMBL/GenBank/DDBJ databases">
        <authorList>
            <person name="Cornet L."/>
        </authorList>
    </citation>
    <scope>NUCLEOTIDE SEQUENCE [LARGE SCALE GENOMIC DNA]</scope>
</reference>
<comment type="caution">
    <text evidence="1">The sequence shown here is derived from an EMBL/GenBank/DDBJ whole genome shotgun (WGS) entry which is preliminary data.</text>
</comment>
<reference evidence="1 2" key="2">
    <citation type="submission" date="2018-06" db="EMBL/GenBank/DDBJ databases">
        <title>Metagenomic assembly of (sub)arctic Cyanobacteria and their associated microbiome from non-axenic cultures.</title>
        <authorList>
            <person name="Baurain D."/>
        </authorList>
    </citation>
    <scope>NUCLEOTIDE SEQUENCE [LARGE SCALE GENOMIC DNA]</scope>
    <source>
        <strain evidence="1">ULC027bin1</strain>
    </source>
</reference>
<dbReference type="AlphaFoldDB" id="A0A2W4XGV2"/>
<evidence type="ECO:0000313" key="2">
    <source>
        <dbReference type="Proteomes" id="UP000249794"/>
    </source>
</evidence>
<dbReference type="Proteomes" id="UP000249794">
    <property type="component" value="Unassembled WGS sequence"/>
</dbReference>
<proteinExistence type="predicted"/>
<dbReference type="EMBL" id="QBMP01000070">
    <property type="protein sequence ID" value="PZO56466.1"/>
    <property type="molecule type" value="Genomic_DNA"/>
</dbReference>
<evidence type="ECO:0000313" key="1">
    <source>
        <dbReference type="EMBL" id="PZO56466.1"/>
    </source>
</evidence>
<name>A0A2W4XGV2_9CYAN</name>
<accession>A0A2W4XGV2</accession>
<sequence length="208" mass="23281">MIRSTLPANCPFNRPSNQRLIRNVFYGLLLLGLLTPGLSGCFFRGEQNSETAIAPDQPIPNRSALENPNTGTRITVPSGWTVSGSVQRGSADIYTTFQNKLYTMVVSENATGINRFGLEDNSETYRWLIRKRLDTLESETRTGIDSIGGDKAIQYEIRGIVDGVPVVYLHTTIEGIDKYYQVVSWTTAERYADDKETLQTITQSFQET</sequence>
<protein>
    <submittedName>
        <fullName evidence="1">Uncharacterized protein</fullName>
    </submittedName>
</protein>
<organism evidence="1 2">
    <name type="scientific">Phormidesmis priestleyi</name>
    <dbReference type="NCBI Taxonomy" id="268141"/>
    <lineage>
        <taxon>Bacteria</taxon>
        <taxon>Bacillati</taxon>
        <taxon>Cyanobacteriota</taxon>
        <taxon>Cyanophyceae</taxon>
        <taxon>Leptolyngbyales</taxon>
        <taxon>Leptolyngbyaceae</taxon>
        <taxon>Phormidesmis</taxon>
    </lineage>
</organism>
<gene>
    <name evidence="1" type="ORF">DCF15_08575</name>
</gene>
<dbReference type="Gene3D" id="3.40.1000.10">
    <property type="entry name" value="Mog1/PsbP, alpha/beta/alpha sandwich"/>
    <property type="match status" value="1"/>
</dbReference>